<dbReference type="InterPro" id="IPR015421">
    <property type="entry name" value="PyrdxlP-dep_Trfase_major"/>
</dbReference>
<reference evidence="6" key="1">
    <citation type="journal article" date="2013" name="Environ. Microbiol.">
        <title>Microbiota from the distal guts of lean and obese adolescents exhibit partial functional redundancy besides clear differences in community structure.</title>
        <authorList>
            <person name="Ferrer M."/>
            <person name="Ruiz A."/>
            <person name="Lanza F."/>
            <person name="Haange S.B."/>
            <person name="Oberbach A."/>
            <person name="Till H."/>
            <person name="Bargiela R."/>
            <person name="Campoy C."/>
            <person name="Segura M.T."/>
            <person name="Richter M."/>
            <person name="von Bergen M."/>
            <person name="Seifert J."/>
            <person name="Suarez A."/>
        </authorList>
    </citation>
    <scope>NUCLEOTIDE SEQUENCE</scope>
</reference>
<dbReference type="CDD" id="cd00609">
    <property type="entry name" value="AAT_like"/>
    <property type="match status" value="1"/>
</dbReference>
<dbReference type="PANTHER" id="PTHR43144">
    <property type="entry name" value="AMINOTRANSFERASE"/>
    <property type="match status" value="1"/>
</dbReference>
<evidence type="ECO:0000256" key="3">
    <source>
        <dbReference type="ARBA" id="ARBA00022679"/>
    </source>
</evidence>
<dbReference type="Gene3D" id="3.40.640.10">
    <property type="entry name" value="Type I PLP-dependent aspartate aminotransferase-like (Major domain)"/>
    <property type="match status" value="1"/>
</dbReference>
<evidence type="ECO:0000313" key="6">
    <source>
        <dbReference type="EMBL" id="EKC52743.1"/>
    </source>
</evidence>
<dbReference type="InterPro" id="IPR004839">
    <property type="entry name" value="Aminotransferase_I/II_large"/>
</dbReference>
<sequence>KKAADEMGVKETFRGYEDSGKGYDFLREAVAGYYKSFGVTISPEEVLISDGAKSDCGNIGDIFSENEDVVVTDPAYPVYVDSNVMGGRTVHYVNSTEDNGFAAMPDESMKPGLIYLCSPNNPTGSVYTKEQLKVWIDYAIKNKSVITWFWSMAKGKQSVPQVEPSLIMRL</sequence>
<feature type="domain" description="Aminotransferase class I/classII large" evidence="5">
    <location>
        <begin position="2"/>
        <end position="139"/>
    </location>
</feature>
<dbReference type="SUPFAM" id="SSF53383">
    <property type="entry name" value="PLP-dependent transferases"/>
    <property type="match status" value="1"/>
</dbReference>
<dbReference type="GO" id="GO:0008483">
    <property type="term" value="F:transaminase activity"/>
    <property type="evidence" value="ECO:0007669"/>
    <property type="project" value="UniProtKB-KW"/>
</dbReference>
<dbReference type="InterPro" id="IPR015424">
    <property type="entry name" value="PyrdxlP-dep_Trfase"/>
</dbReference>
<accession>K1S5K8</accession>
<evidence type="ECO:0000256" key="2">
    <source>
        <dbReference type="ARBA" id="ARBA00022576"/>
    </source>
</evidence>
<evidence type="ECO:0000259" key="5">
    <source>
        <dbReference type="Pfam" id="PF00155"/>
    </source>
</evidence>
<keyword evidence="4" id="KW-0663">Pyridoxal phosphate</keyword>
<organism evidence="6">
    <name type="scientific">human gut metagenome</name>
    <dbReference type="NCBI Taxonomy" id="408170"/>
    <lineage>
        <taxon>unclassified sequences</taxon>
        <taxon>metagenomes</taxon>
        <taxon>organismal metagenomes</taxon>
    </lineage>
</organism>
<dbReference type="EMBL" id="AJWY01011445">
    <property type="protein sequence ID" value="EKC52743.1"/>
    <property type="molecule type" value="Genomic_DNA"/>
</dbReference>
<evidence type="ECO:0000256" key="1">
    <source>
        <dbReference type="ARBA" id="ARBA00001933"/>
    </source>
</evidence>
<dbReference type="GO" id="GO:0030170">
    <property type="term" value="F:pyridoxal phosphate binding"/>
    <property type="evidence" value="ECO:0007669"/>
    <property type="project" value="InterPro"/>
</dbReference>
<dbReference type="Pfam" id="PF00155">
    <property type="entry name" value="Aminotran_1_2"/>
    <property type="match status" value="1"/>
</dbReference>
<protein>
    <submittedName>
        <fullName evidence="6">LL-diaminopimelate aminotransferase apoenzyme</fullName>
    </submittedName>
</protein>
<dbReference type="AlphaFoldDB" id="K1S5K8"/>
<evidence type="ECO:0000256" key="4">
    <source>
        <dbReference type="ARBA" id="ARBA00022898"/>
    </source>
</evidence>
<comment type="caution">
    <text evidence="6">The sequence shown here is derived from an EMBL/GenBank/DDBJ whole genome shotgun (WGS) entry which is preliminary data.</text>
</comment>
<gene>
    <name evidence="6" type="ORF">LEA_16734</name>
</gene>
<comment type="cofactor">
    <cofactor evidence="1">
        <name>pyridoxal 5'-phosphate</name>
        <dbReference type="ChEBI" id="CHEBI:597326"/>
    </cofactor>
</comment>
<dbReference type="InterPro" id="IPR019942">
    <property type="entry name" value="DapL/ALD1"/>
</dbReference>
<feature type="non-terminal residue" evidence="6">
    <location>
        <position position="1"/>
    </location>
</feature>
<keyword evidence="3 6" id="KW-0808">Transferase</keyword>
<name>K1S5K8_9ZZZZ</name>
<keyword evidence="2 6" id="KW-0032">Aminotransferase</keyword>
<proteinExistence type="predicted"/>